<keyword evidence="3" id="KW-1185">Reference proteome</keyword>
<feature type="transmembrane region" description="Helical" evidence="1">
    <location>
        <begin position="181"/>
        <end position="205"/>
    </location>
</feature>
<dbReference type="RefSeq" id="WP_336392914.1">
    <property type="nucleotide sequence ID" value="NZ_JBAPLV010000033.1"/>
</dbReference>
<name>A0ABU8EBG3_9ACTN</name>
<feature type="transmembrane region" description="Helical" evidence="1">
    <location>
        <begin position="89"/>
        <end position="107"/>
    </location>
</feature>
<reference evidence="2 3" key="1">
    <citation type="submission" date="2024-03" db="EMBL/GenBank/DDBJ databases">
        <title>Draft genome sequence of Klenkia terrae.</title>
        <authorList>
            <person name="Duangmal K."/>
            <person name="Chantavorakit T."/>
        </authorList>
    </citation>
    <scope>NUCLEOTIDE SEQUENCE [LARGE SCALE GENOMIC DNA]</scope>
    <source>
        <strain evidence="2 3">JCM 17786</strain>
    </source>
</reference>
<organism evidence="2 3">
    <name type="scientific">Klenkia terrae</name>
    <dbReference type="NCBI Taxonomy" id="1052259"/>
    <lineage>
        <taxon>Bacteria</taxon>
        <taxon>Bacillati</taxon>
        <taxon>Actinomycetota</taxon>
        <taxon>Actinomycetes</taxon>
        <taxon>Geodermatophilales</taxon>
        <taxon>Geodermatophilaceae</taxon>
        <taxon>Klenkia</taxon>
    </lineage>
</organism>
<evidence type="ECO:0000256" key="1">
    <source>
        <dbReference type="SAM" id="Phobius"/>
    </source>
</evidence>
<dbReference type="EMBL" id="JBAPLV010000033">
    <property type="protein sequence ID" value="MEI4280968.1"/>
    <property type="molecule type" value="Genomic_DNA"/>
</dbReference>
<keyword evidence="1" id="KW-0472">Membrane</keyword>
<protein>
    <submittedName>
        <fullName evidence="2">Uncharacterized protein</fullName>
    </submittedName>
</protein>
<evidence type="ECO:0000313" key="3">
    <source>
        <dbReference type="Proteomes" id="UP001373496"/>
    </source>
</evidence>
<dbReference type="Proteomes" id="UP001373496">
    <property type="component" value="Unassembled WGS sequence"/>
</dbReference>
<keyword evidence="1" id="KW-0812">Transmembrane</keyword>
<keyword evidence="1" id="KW-1133">Transmembrane helix</keyword>
<feature type="transmembrane region" description="Helical" evidence="1">
    <location>
        <begin position="119"/>
        <end position="140"/>
    </location>
</feature>
<feature type="transmembrane region" description="Helical" evidence="1">
    <location>
        <begin position="16"/>
        <end position="36"/>
    </location>
</feature>
<proteinExistence type="predicted"/>
<accession>A0ABU8EBG3</accession>
<sequence length="217" mass="22521">MTLAPPAPARARDDTWLWALAGLALGLFGLGFVVRWRCTVGSCSLGGAEWVFDLDAVGGLPRLFTTSLFVASAVCAGRVAVRSRGTHRLWWSAVTLIGVGLVFAKLVSAHSVLEGWDGAGATLALGSLASVVGLPVLGVLGRVWRVPGARAVVLALAVYALAALGLDVLTGAVAVADPRPLPMAAATFVEELGEALTALVLLAVLSRRVPPRRQRVQ</sequence>
<comment type="caution">
    <text evidence="2">The sequence shown here is derived from an EMBL/GenBank/DDBJ whole genome shotgun (WGS) entry which is preliminary data.</text>
</comment>
<gene>
    <name evidence="2" type="ORF">UXQ13_21005</name>
</gene>
<evidence type="ECO:0000313" key="2">
    <source>
        <dbReference type="EMBL" id="MEI4280968.1"/>
    </source>
</evidence>
<feature type="transmembrane region" description="Helical" evidence="1">
    <location>
        <begin position="152"/>
        <end position="175"/>
    </location>
</feature>